<evidence type="ECO:0000313" key="3">
    <source>
        <dbReference type="Proteomes" id="UP000323856"/>
    </source>
</evidence>
<feature type="compositionally biased region" description="Low complexity" evidence="1">
    <location>
        <begin position="59"/>
        <end position="100"/>
    </location>
</feature>
<dbReference type="Pfam" id="PF03993">
    <property type="entry name" value="DUF349"/>
    <property type="match status" value="3"/>
</dbReference>
<accession>A0A5B0EDI0</accession>
<proteinExistence type="predicted"/>
<dbReference type="Proteomes" id="UP000323856">
    <property type="component" value="Unassembled WGS sequence"/>
</dbReference>
<comment type="caution">
    <text evidence="2">The sequence shown here is derived from an EMBL/GenBank/DDBJ whole genome shotgun (WGS) entry which is preliminary data.</text>
</comment>
<dbReference type="EMBL" id="VOBL01000010">
    <property type="protein sequence ID" value="KAA0976402.1"/>
    <property type="molecule type" value="Genomic_DNA"/>
</dbReference>
<dbReference type="InterPro" id="IPR007139">
    <property type="entry name" value="DUF349"/>
</dbReference>
<dbReference type="AlphaFoldDB" id="A0A5B0EDI0"/>
<feature type="compositionally biased region" description="Polar residues" evidence="1">
    <location>
        <begin position="30"/>
        <end position="40"/>
    </location>
</feature>
<feature type="region of interest" description="Disordered" evidence="1">
    <location>
        <begin position="521"/>
        <end position="541"/>
    </location>
</feature>
<gene>
    <name evidence="2" type="ORF">FQ154_11065</name>
</gene>
<evidence type="ECO:0000313" key="2">
    <source>
        <dbReference type="EMBL" id="KAA0976402.1"/>
    </source>
</evidence>
<feature type="compositionally biased region" description="Pro residues" evidence="1">
    <location>
        <begin position="131"/>
        <end position="143"/>
    </location>
</feature>
<feature type="region of interest" description="Disordered" evidence="1">
    <location>
        <begin position="1"/>
        <end position="144"/>
    </location>
</feature>
<dbReference type="OrthoDB" id="5422202at2"/>
<organism evidence="2 3">
    <name type="scientific">Paeniglutamicibacter gangotriensis</name>
    <dbReference type="NCBI Taxonomy" id="254787"/>
    <lineage>
        <taxon>Bacteria</taxon>
        <taxon>Bacillati</taxon>
        <taxon>Actinomycetota</taxon>
        <taxon>Actinomycetes</taxon>
        <taxon>Micrococcales</taxon>
        <taxon>Micrococcaceae</taxon>
        <taxon>Paeniglutamicibacter</taxon>
    </lineage>
</organism>
<feature type="compositionally biased region" description="Basic and acidic residues" evidence="1">
    <location>
        <begin position="521"/>
        <end position="538"/>
    </location>
</feature>
<name>A0A5B0EDI0_9MICC</name>
<evidence type="ECO:0000256" key="1">
    <source>
        <dbReference type="SAM" id="MobiDB-lite"/>
    </source>
</evidence>
<protein>
    <submittedName>
        <fullName evidence="2">DUF349 domain-containing protein</fullName>
    </submittedName>
</protein>
<sequence>MPGSRQVKWRRQLSPGRQFPGPNLSERVSAVTTSQQSDDNLQPAASAEEQQPVGTDALAQTAEAAPVTEAEQAPVAEAAAEEAPAQEAPVAEAATEAAPAPEAPAEEAPAQEAQAEESATAPAEAATPAAVPTPAPAPTPSAVPTPAAVVPVPGAPRPAGKHAAKVTAPVAAPPTFTSDLAEAAKISRVSEDGHVFVIIDGTEHPVGQYPDASTEEALAYFVRKHDEVVSSLMLLEQRVAAKAPSSDMNKTLDHLAATVAERAMVGDIAALETRIEAARTLVNELAAVERKANEELRVSELAVREAIVAEAEALAALDPTTVQWKQGSNRMNDLFDAWKKAQKSGVRLGRNTEDTLWKRFRGARTTFDRHRRAYFSQLDATNAEAKAAKEALIVRAQELSNSTDWGATAGEYRRLMDEWKASKRASRKDDDALWARFRAAQDVFFEARAATNAAIDEEFGANLIVKEALLVEAKALLPIKDLAATKKLLDSIRDRWEAAGKVPRADMQRVESSLRQVEDAVRSAEDDQWRRSNPETKARSNSMLTQLEDAIAGLEADLAKAQAKGVESKIKDAQEALDARRLWLETLQKSSADFQ</sequence>
<reference evidence="2 3" key="1">
    <citation type="submission" date="2019-07" db="EMBL/GenBank/DDBJ databases">
        <title>Analysis of the biochemical properties, biological activity and biotechnological potential of siderophores and biosurfactants produced by Antarctic psychrotolerant bacteria.</title>
        <authorList>
            <person name="Styczynski M."/>
            <person name="Krucon T."/>
            <person name="Decewicz P."/>
            <person name="Dziewit L."/>
        </authorList>
    </citation>
    <scope>NUCLEOTIDE SEQUENCE [LARGE SCALE GENOMIC DNA]</scope>
    <source>
        <strain evidence="2 3">ANT_H27</strain>
    </source>
</reference>
<feature type="compositionally biased region" description="Low complexity" evidence="1">
    <location>
        <begin position="106"/>
        <end position="130"/>
    </location>
</feature>